<evidence type="ECO:0000256" key="5">
    <source>
        <dbReference type="ARBA" id="ARBA00022960"/>
    </source>
</evidence>
<feature type="binding site" evidence="10">
    <location>
        <position position="148"/>
    </location>
    <ligand>
        <name>substrate</name>
    </ligand>
</feature>
<keyword evidence="2 10" id="KW-0963">Cytoplasm</keyword>
<evidence type="ECO:0000256" key="9">
    <source>
        <dbReference type="ARBA" id="ARBA00023316"/>
    </source>
</evidence>
<comment type="caution">
    <text evidence="12">The sequence shown here is derived from an EMBL/GenBank/DDBJ whole genome shotgun (WGS) entry which is preliminary data.</text>
</comment>
<comment type="similarity">
    <text evidence="10">Belongs to the glycosyl hydrolase 3 family. NagZ subfamily.</text>
</comment>
<dbReference type="Gene3D" id="3.20.20.300">
    <property type="entry name" value="Glycoside hydrolase, family 3, N-terminal domain"/>
    <property type="match status" value="1"/>
</dbReference>
<evidence type="ECO:0000313" key="13">
    <source>
        <dbReference type="Proteomes" id="UP001528823"/>
    </source>
</evidence>
<comment type="function">
    <text evidence="10">Plays a role in peptidoglycan recycling by cleaving the terminal beta-1,4-linked N-acetylglucosamine (GlcNAc) from peptide-linked peptidoglycan fragments, giving rise to free GlcNAc, anhydro-N-acetylmuramic acid and anhydro-N-acetylmuramic acid-linked peptides.</text>
</comment>
<dbReference type="InterPro" id="IPR017853">
    <property type="entry name" value="GH"/>
</dbReference>
<dbReference type="Pfam" id="PF00933">
    <property type="entry name" value="Glyco_hydro_3"/>
    <property type="match status" value="1"/>
</dbReference>
<dbReference type="PANTHER" id="PTHR30480:SF13">
    <property type="entry name" value="BETA-HEXOSAMINIDASE"/>
    <property type="match status" value="1"/>
</dbReference>
<dbReference type="GO" id="GO:0004563">
    <property type="term" value="F:beta-N-acetylhexosaminidase activity"/>
    <property type="evidence" value="ECO:0007669"/>
    <property type="project" value="UniProtKB-EC"/>
</dbReference>
<evidence type="ECO:0000256" key="1">
    <source>
        <dbReference type="ARBA" id="ARBA00001231"/>
    </source>
</evidence>
<dbReference type="InterPro" id="IPR001764">
    <property type="entry name" value="Glyco_hydro_3_N"/>
</dbReference>
<dbReference type="RefSeq" id="WP_274690247.1">
    <property type="nucleotide sequence ID" value="NZ_JAPMOU010000026.1"/>
</dbReference>
<dbReference type="HAMAP" id="MF_00364">
    <property type="entry name" value="NagZ"/>
    <property type="match status" value="1"/>
</dbReference>
<comment type="catalytic activity">
    <reaction evidence="1 10">
        <text>Hydrolysis of terminal non-reducing N-acetyl-D-hexosamine residues in N-acetyl-beta-D-hexosaminides.</text>
        <dbReference type="EC" id="3.2.1.52"/>
    </reaction>
</comment>
<comment type="subcellular location">
    <subcellularLocation>
        <location evidence="10">Cytoplasm</location>
    </subcellularLocation>
</comment>
<dbReference type="PANTHER" id="PTHR30480">
    <property type="entry name" value="BETA-HEXOSAMINIDASE-RELATED"/>
    <property type="match status" value="1"/>
</dbReference>
<feature type="active site" description="Nucleophile" evidence="10">
    <location>
        <position position="263"/>
    </location>
</feature>
<dbReference type="SUPFAM" id="SSF51445">
    <property type="entry name" value="(Trans)glycosidases"/>
    <property type="match status" value="1"/>
</dbReference>
<keyword evidence="3 10" id="KW-0132">Cell division</keyword>
<evidence type="ECO:0000256" key="6">
    <source>
        <dbReference type="ARBA" id="ARBA00022984"/>
    </source>
</evidence>
<organism evidence="12 13">
    <name type="scientific">Spartinivicinus poritis</name>
    <dbReference type="NCBI Taxonomy" id="2994640"/>
    <lineage>
        <taxon>Bacteria</taxon>
        <taxon>Pseudomonadati</taxon>
        <taxon>Pseudomonadota</taxon>
        <taxon>Gammaproteobacteria</taxon>
        <taxon>Oceanospirillales</taxon>
        <taxon>Zooshikellaceae</taxon>
        <taxon>Spartinivicinus</taxon>
    </lineage>
</organism>
<feature type="binding site" evidence="10">
    <location>
        <begin position="178"/>
        <end position="179"/>
    </location>
    <ligand>
        <name>substrate</name>
    </ligand>
</feature>
<feature type="active site" description="Proton donor/acceptor" evidence="10">
    <location>
        <position position="191"/>
    </location>
</feature>
<gene>
    <name evidence="10 12" type="primary">nagZ</name>
    <name evidence="12" type="ORF">ORQ98_18330</name>
</gene>
<feature type="site" description="Important for catalytic activity" evidence="10">
    <location>
        <position position="189"/>
    </location>
</feature>
<dbReference type="Proteomes" id="UP001528823">
    <property type="component" value="Unassembled WGS sequence"/>
</dbReference>
<dbReference type="NCBIfam" id="NF003740">
    <property type="entry name" value="PRK05337.1"/>
    <property type="match status" value="1"/>
</dbReference>
<evidence type="ECO:0000256" key="2">
    <source>
        <dbReference type="ARBA" id="ARBA00022490"/>
    </source>
</evidence>
<dbReference type="InterPro" id="IPR050226">
    <property type="entry name" value="NagZ_Beta-hexosaminidase"/>
</dbReference>
<dbReference type="InterPro" id="IPR022956">
    <property type="entry name" value="Beta_hexosaminidase_bac"/>
</dbReference>
<keyword evidence="5 10" id="KW-0133">Cell shape</keyword>
<evidence type="ECO:0000259" key="11">
    <source>
        <dbReference type="Pfam" id="PF00933"/>
    </source>
</evidence>
<evidence type="ECO:0000256" key="10">
    <source>
        <dbReference type="HAMAP-Rule" id="MF_00364"/>
    </source>
</evidence>
<feature type="binding site" evidence="10">
    <location>
        <position position="74"/>
    </location>
    <ligand>
        <name>substrate</name>
    </ligand>
</feature>
<sequence>MKTSNRHLLVNPMSGNVIVDLAGTTITDDERRLLAQPAVAGVILFARNVIDRPQVIQLVQSISAVRSDLLITVDQEGGRVQRLVTGYTQLPASCRLGELYQNEPEQACQLAEDLGWLMASEVIASGIDLSFAPVLDLGLPISQVIGSRAFAEQPETVATLARRYCLGMKQAGMATVGKHFPGHGSVAADTHHSIACDDRPFAAIKQADMLPFNNLIKQQLLDGIMPAHVLYPQVAAEPAGFSHHWLKTVLRESLGFTGVIFSDDLTMHAASQAGDYPSRAVQALNAGCQLLLVCNNPEGAQAVVSALNTHSGVAVNIEQLKGQRKLSWAELLEHPRRLTIHSQLENL</sequence>
<feature type="binding site" evidence="10">
    <location>
        <position position="82"/>
    </location>
    <ligand>
        <name>substrate</name>
    </ligand>
</feature>
<evidence type="ECO:0000256" key="3">
    <source>
        <dbReference type="ARBA" id="ARBA00022618"/>
    </source>
</evidence>
<reference evidence="12 13" key="1">
    <citation type="submission" date="2022-11" db="EMBL/GenBank/DDBJ databases">
        <title>Spartinivicinus poritis sp. nov., isolated from scleractinian coral Porites lutea.</title>
        <authorList>
            <person name="Zhang G."/>
            <person name="Cai L."/>
            <person name="Wei Q."/>
        </authorList>
    </citation>
    <scope>NUCLEOTIDE SEQUENCE [LARGE SCALE GENOMIC DNA]</scope>
    <source>
        <strain evidence="12 13">A2-2</strain>
    </source>
</reference>
<keyword evidence="4 10" id="KW-0378">Hydrolase</keyword>
<keyword evidence="13" id="KW-1185">Reference proteome</keyword>
<accession>A0ABT5UC07</accession>
<keyword evidence="6 10" id="KW-0573">Peptidoglycan synthesis</keyword>
<dbReference type="InterPro" id="IPR036962">
    <property type="entry name" value="Glyco_hydro_3_N_sf"/>
</dbReference>
<feature type="domain" description="Glycoside hydrolase family 3 N-terminal" evidence="11">
    <location>
        <begin position="25"/>
        <end position="308"/>
    </location>
</feature>
<evidence type="ECO:0000256" key="7">
    <source>
        <dbReference type="ARBA" id="ARBA00023295"/>
    </source>
</evidence>
<evidence type="ECO:0000256" key="4">
    <source>
        <dbReference type="ARBA" id="ARBA00022801"/>
    </source>
</evidence>
<comment type="pathway">
    <text evidence="10">Cell wall biogenesis; peptidoglycan recycling.</text>
</comment>
<keyword evidence="9 10" id="KW-0961">Cell wall biogenesis/degradation</keyword>
<name>A0ABT5UC07_9GAMM</name>
<keyword evidence="8 10" id="KW-0131">Cell cycle</keyword>
<evidence type="ECO:0000256" key="8">
    <source>
        <dbReference type="ARBA" id="ARBA00023306"/>
    </source>
</evidence>
<keyword evidence="7 10" id="KW-0326">Glycosidase</keyword>
<dbReference type="EMBL" id="JAPMOU010000026">
    <property type="protein sequence ID" value="MDE1463914.1"/>
    <property type="molecule type" value="Genomic_DNA"/>
</dbReference>
<proteinExistence type="inferred from homology"/>
<dbReference type="EC" id="3.2.1.52" evidence="10"/>
<protein>
    <recommendedName>
        <fullName evidence="10">Beta-hexosaminidase</fullName>
        <ecNumber evidence="10">3.2.1.52</ecNumber>
    </recommendedName>
    <alternativeName>
        <fullName evidence="10">Beta-N-acetylhexosaminidase</fullName>
    </alternativeName>
    <alternativeName>
        <fullName evidence="10">N-acetyl-beta-glucosaminidase</fullName>
    </alternativeName>
</protein>
<evidence type="ECO:0000313" key="12">
    <source>
        <dbReference type="EMBL" id="MDE1463914.1"/>
    </source>
</evidence>